<sequence>MIQAIGILLVCQLAGEIIARGLGLSVPGPVIGLVLLFAGLVVLGARSRSGEARIEGSALDSVSTGLLREFGLFFIPAGAGVIQYLGLVTRYGLGLGLALVVSTVLTLVVTVWVFIGVAKWTRSGRPPEA</sequence>
<dbReference type="GO" id="GO:0016787">
    <property type="term" value="F:hydrolase activity"/>
    <property type="evidence" value="ECO:0007669"/>
    <property type="project" value="UniProtKB-KW"/>
</dbReference>
<organism evidence="7 8">
    <name type="scientific">Kaistia dalseonensis</name>
    <dbReference type="NCBI Taxonomy" id="410840"/>
    <lineage>
        <taxon>Bacteria</taxon>
        <taxon>Pseudomonadati</taxon>
        <taxon>Pseudomonadota</taxon>
        <taxon>Alphaproteobacteria</taxon>
        <taxon>Hyphomicrobiales</taxon>
        <taxon>Kaistiaceae</taxon>
        <taxon>Kaistia</taxon>
    </lineage>
</organism>
<protein>
    <submittedName>
        <fullName evidence="7">Effector of murein hydrolase LrgA (UPF0299 family)</fullName>
    </submittedName>
</protein>
<keyword evidence="2" id="KW-1003">Cell membrane</keyword>
<keyword evidence="3 6" id="KW-0812">Transmembrane</keyword>
<evidence type="ECO:0000256" key="5">
    <source>
        <dbReference type="ARBA" id="ARBA00023136"/>
    </source>
</evidence>
<proteinExistence type="predicted"/>
<comment type="subcellular location">
    <subcellularLocation>
        <location evidence="1">Cell membrane</location>
        <topology evidence="1">Multi-pass membrane protein</topology>
    </subcellularLocation>
</comment>
<keyword evidence="5 6" id="KW-0472">Membrane</keyword>
<feature type="transmembrane region" description="Helical" evidence="6">
    <location>
        <begin position="66"/>
        <end position="85"/>
    </location>
</feature>
<keyword evidence="4 6" id="KW-1133">Transmembrane helix</keyword>
<evidence type="ECO:0000256" key="6">
    <source>
        <dbReference type="SAM" id="Phobius"/>
    </source>
</evidence>
<dbReference type="Proteomes" id="UP001241603">
    <property type="component" value="Unassembled WGS sequence"/>
</dbReference>
<dbReference type="EMBL" id="JAUSVO010000003">
    <property type="protein sequence ID" value="MDQ0438215.1"/>
    <property type="molecule type" value="Genomic_DNA"/>
</dbReference>
<keyword evidence="7" id="KW-0378">Hydrolase</keyword>
<gene>
    <name evidence="7" type="ORF">QO014_002607</name>
</gene>
<comment type="caution">
    <text evidence="7">The sequence shown here is derived from an EMBL/GenBank/DDBJ whole genome shotgun (WGS) entry which is preliminary data.</text>
</comment>
<evidence type="ECO:0000313" key="8">
    <source>
        <dbReference type="Proteomes" id="UP001241603"/>
    </source>
</evidence>
<name>A0ABU0H7D1_9HYPH</name>
<evidence type="ECO:0000256" key="3">
    <source>
        <dbReference type="ARBA" id="ARBA00022692"/>
    </source>
</evidence>
<evidence type="ECO:0000256" key="1">
    <source>
        <dbReference type="ARBA" id="ARBA00004651"/>
    </source>
</evidence>
<keyword evidence="8" id="KW-1185">Reference proteome</keyword>
<dbReference type="PANTHER" id="PTHR33931">
    <property type="entry name" value="HOLIN-LIKE PROTEIN CIDA-RELATED"/>
    <property type="match status" value="1"/>
</dbReference>
<feature type="transmembrane region" description="Helical" evidence="6">
    <location>
        <begin position="91"/>
        <end position="115"/>
    </location>
</feature>
<evidence type="ECO:0000313" key="7">
    <source>
        <dbReference type="EMBL" id="MDQ0438215.1"/>
    </source>
</evidence>
<reference evidence="7 8" key="1">
    <citation type="submission" date="2023-07" db="EMBL/GenBank/DDBJ databases">
        <title>Genomic Encyclopedia of Type Strains, Phase IV (KMG-IV): sequencing the most valuable type-strain genomes for metagenomic binning, comparative biology and taxonomic classification.</title>
        <authorList>
            <person name="Goeker M."/>
        </authorList>
    </citation>
    <scope>NUCLEOTIDE SEQUENCE [LARGE SCALE GENOMIC DNA]</scope>
    <source>
        <strain evidence="7 8">B6-8</strain>
    </source>
</reference>
<dbReference type="PANTHER" id="PTHR33931:SF2">
    <property type="entry name" value="HOLIN-LIKE PROTEIN CIDA"/>
    <property type="match status" value="1"/>
</dbReference>
<accession>A0ABU0H7D1</accession>
<dbReference type="Pfam" id="PF03788">
    <property type="entry name" value="LrgA"/>
    <property type="match status" value="1"/>
</dbReference>
<dbReference type="RefSeq" id="WP_266349117.1">
    <property type="nucleotide sequence ID" value="NZ_JAPKNG010000003.1"/>
</dbReference>
<feature type="transmembrane region" description="Helical" evidence="6">
    <location>
        <begin position="29"/>
        <end position="45"/>
    </location>
</feature>
<dbReference type="InterPro" id="IPR005538">
    <property type="entry name" value="LrgA/CidA"/>
</dbReference>
<evidence type="ECO:0000256" key="4">
    <source>
        <dbReference type="ARBA" id="ARBA00022989"/>
    </source>
</evidence>
<evidence type="ECO:0000256" key="2">
    <source>
        <dbReference type="ARBA" id="ARBA00022475"/>
    </source>
</evidence>